<sequence length="589" mass="69699">MNKHILDVFKQIVIHKIITQRQIAVNENLSIGMVNKCIKYLRDNDFIDKYSKITAKGSHLLKVSKPKNAIILASGYGMRMVPINTEVSKGMLEIHGEPLIERLIGQLKEKGINDIYIVVGFLKEQYEYLIDKYNVYLIVNDCYSIKNNLYSLSLATTYIDHSYIIPCDMYAYENPFSEYELYSWYMVSDETKLSSDVRVNKKGEIVRIKAHERGQDMLGIAYLDKDASLAVKRKLKEYSESNEYDQDFWEKTLVNHDKYLVYANVVDHLKYVEINTYEQLRELDENSNQLNTEAISIIKESLHAEDKDIKNITVLKKGMTNRSFLFECRDEKYIMRIPGEGTDQLINRLQEADVYHTIENKGICDNNIYLNPQNGYKITKFINHSRNCDPSNEDDVKKCMKKLKKFHDMNLQVSYYFDIFKQIDFYESLRDNQKSAYKDYLTTKEHVFELKEYIDKHVQKKCLTHIDAVCDNFMFSTDEKGHEKIDLIDWEYASMQDPHVDIAMFSIYAFYDKQQIDHLIDIYFSNQCDKTDRIKIYAYVSACGLLWSNWCEYKRNIGIDFGEYSLRQYRYAKDYYKIVKNELEKRNRI</sequence>
<dbReference type="Pfam" id="PF01633">
    <property type="entry name" value="Choline_kinase"/>
    <property type="match status" value="1"/>
</dbReference>
<keyword evidence="3" id="KW-1185">Reference proteome</keyword>
<reference evidence="2 3" key="1">
    <citation type="submission" date="2013-02" db="EMBL/GenBank/DDBJ databases">
        <title>The Genome Sequence of Lactobacillus catenaformis F0143.</title>
        <authorList>
            <consortium name="The Broad Institute Genome Sequencing Platform"/>
            <person name="Earl A."/>
            <person name="Ward D."/>
            <person name="Feldgarden M."/>
            <person name="Gevers D."/>
            <person name="Izard J."/>
            <person name="Blanton J.M."/>
            <person name="Mathney J."/>
            <person name="Dewhirst F.E."/>
            <person name="Young S.K."/>
            <person name="Zeng Q."/>
            <person name="Gargeya S."/>
            <person name="Fitzgerald M."/>
            <person name="Haas B."/>
            <person name="Abouelleil A."/>
            <person name="Alvarado L."/>
            <person name="Arachchi H.M."/>
            <person name="Berlin A."/>
            <person name="Chapman S.B."/>
            <person name="Gearin G."/>
            <person name="Goldberg J."/>
            <person name="Griggs A."/>
            <person name="Gujja S."/>
            <person name="Hansen M."/>
            <person name="Heiman D."/>
            <person name="Howarth C."/>
            <person name="Larimer J."/>
            <person name="Lui A."/>
            <person name="MacDonald P.J.P."/>
            <person name="McCowen C."/>
            <person name="Montmayeur A."/>
            <person name="Murphy C."/>
            <person name="Neiman D."/>
            <person name="Pearson M."/>
            <person name="Priest M."/>
            <person name="Roberts A."/>
            <person name="Saif S."/>
            <person name="Shea T."/>
            <person name="Sisk P."/>
            <person name="Stolte C."/>
            <person name="Sykes S."/>
            <person name="Wortman J."/>
            <person name="Nusbaum C."/>
            <person name="Birren B."/>
        </authorList>
    </citation>
    <scope>NUCLEOTIDE SEQUENCE [LARGE SCALE GENOMIC DNA]</scope>
    <source>
        <strain evidence="2 3">OT 569</strain>
    </source>
</reference>
<dbReference type="Proteomes" id="UP000011758">
    <property type="component" value="Unassembled WGS sequence"/>
</dbReference>
<protein>
    <recommendedName>
        <fullName evidence="1">MobA-like NTP transferase domain-containing protein</fullName>
    </recommendedName>
</protein>
<evidence type="ECO:0000313" key="2">
    <source>
        <dbReference type="EMBL" id="EMD17371.1"/>
    </source>
</evidence>
<dbReference type="GO" id="GO:0005737">
    <property type="term" value="C:cytoplasm"/>
    <property type="evidence" value="ECO:0007669"/>
    <property type="project" value="TreeGrafter"/>
</dbReference>
<dbReference type="PANTHER" id="PTHR22603">
    <property type="entry name" value="CHOLINE/ETHANOALAMINE KINASE"/>
    <property type="match status" value="1"/>
</dbReference>
<dbReference type="PANTHER" id="PTHR22603:SF66">
    <property type="entry name" value="ETHANOLAMINE KINASE"/>
    <property type="match status" value="1"/>
</dbReference>
<dbReference type="SUPFAM" id="SSF53448">
    <property type="entry name" value="Nucleotide-diphospho-sugar transferases"/>
    <property type="match status" value="1"/>
</dbReference>
<dbReference type="PATRIC" id="fig|999415.3.peg.368"/>
<dbReference type="OrthoDB" id="9803871at2"/>
<dbReference type="RefSeq" id="WP_004801526.1">
    <property type="nucleotide sequence ID" value="NZ_KB446646.1"/>
</dbReference>
<evidence type="ECO:0000259" key="1">
    <source>
        <dbReference type="Pfam" id="PF12804"/>
    </source>
</evidence>
<name>M2Q557_9FIRM</name>
<dbReference type="Gene3D" id="3.30.200.20">
    <property type="entry name" value="Phosphorylase Kinase, domain 1"/>
    <property type="match status" value="1"/>
</dbReference>
<dbReference type="SUPFAM" id="SSF56112">
    <property type="entry name" value="Protein kinase-like (PK-like)"/>
    <property type="match status" value="1"/>
</dbReference>
<dbReference type="GO" id="GO:0006646">
    <property type="term" value="P:phosphatidylethanolamine biosynthetic process"/>
    <property type="evidence" value="ECO:0007669"/>
    <property type="project" value="TreeGrafter"/>
</dbReference>
<dbReference type="InterPro" id="IPR025877">
    <property type="entry name" value="MobA-like_NTP_Trfase"/>
</dbReference>
<comment type="caution">
    <text evidence="2">The sequence shown here is derived from an EMBL/GenBank/DDBJ whole genome shotgun (WGS) entry which is preliminary data.</text>
</comment>
<evidence type="ECO:0000313" key="3">
    <source>
        <dbReference type="Proteomes" id="UP000011758"/>
    </source>
</evidence>
<dbReference type="STRING" id="999415.HMPREF9943_00372"/>
<dbReference type="eggNOG" id="COG4750">
    <property type="taxonomic scope" value="Bacteria"/>
</dbReference>
<dbReference type="eggNOG" id="COG0510">
    <property type="taxonomic scope" value="Bacteria"/>
</dbReference>
<feature type="domain" description="MobA-like NTP transferase" evidence="1">
    <location>
        <begin position="69"/>
        <end position="171"/>
    </location>
</feature>
<dbReference type="AlphaFoldDB" id="M2Q557"/>
<dbReference type="Pfam" id="PF12804">
    <property type="entry name" value="NTP_transf_3"/>
    <property type="match status" value="1"/>
</dbReference>
<dbReference type="CDD" id="cd05151">
    <property type="entry name" value="ChoK-like"/>
    <property type="match status" value="1"/>
</dbReference>
<dbReference type="InterPro" id="IPR029044">
    <property type="entry name" value="Nucleotide-diphossugar_trans"/>
</dbReference>
<proteinExistence type="predicted"/>
<gene>
    <name evidence="2" type="ORF">HMPREF9943_00372</name>
</gene>
<dbReference type="GO" id="GO:0004305">
    <property type="term" value="F:ethanolamine kinase activity"/>
    <property type="evidence" value="ECO:0007669"/>
    <property type="project" value="TreeGrafter"/>
</dbReference>
<dbReference type="InterPro" id="IPR011009">
    <property type="entry name" value="Kinase-like_dom_sf"/>
</dbReference>
<dbReference type="GO" id="GO:0016779">
    <property type="term" value="F:nucleotidyltransferase activity"/>
    <property type="evidence" value="ECO:0007669"/>
    <property type="project" value="UniProtKB-ARBA"/>
</dbReference>
<dbReference type="BioCyc" id="ECAT999415-HMP:GTTI-382-MONOMER"/>
<dbReference type="Gene3D" id="3.90.550.10">
    <property type="entry name" value="Spore Coat Polysaccharide Biosynthesis Protein SpsA, Chain A"/>
    <property type="match status" value="1"/>
</dbReference>
<accession>M2Q557</accession>
<dbReference type="Gene3D" id="3.90.1200.10">
    <property type="match status" value="1"/>
</dbReference>
<organism evidence="2 3">
    <name type="scientific">Eggerthia catenaformis OT 569 = DSM 20559</name>
    <dbReference type="NCBI Taxonomy" id="999415"/>
    <lineage>
        <taxon>Bacteria</taxon>
        <taxon>Bacillati</taxon>
        <taxon>Bacillota</taxon>
        <taxon>Erysipelotrichia</taxon>
        <taxon>Erysipelotrichales</taxon>
        <taxon>Coprobacillaceae</taxon>
        <taxon>Eggerthia</taxon>
    </lineage>
</organism>
<dbReference type="EMBL" id="AGEJ01000007">
    <property type="protein sequence ID" value="EMD17371.1"/>
    <property type="molecule type" value="Genomic_DNA"/>
</dbReference>